<dbReference type="InterPro" id="IPR047057">
    <property type="entry name" value="MerR_fam"/>
</dbReference>
<proteinExistence type="predicted"/>
<keyword evidence="5" id="KW-0175">Coiled coil</keyword>
<evidence type="ECO:0000313" key="7">
    <source>
        <dbReference type="EMBL" id="MFC4725400.1"/>
    </source>
</evidence>
<feature type="coiled-coil region" evidence="5">
    <location>
        <begin position="102"/>
        <end position="129"/>
    </location>
</feature>
<evidence type="ECO:0000259" key="6">
    <source>
        <dbReference type="PROSITE" id="PS50937"/>
    </source>
</evidence>
<sequence length="142" mass="16368">MEMARAAADMKAGQTGETLYGIADLAAHFSISQRTIRFYEDKGLITPQRVGSQRIYTETDRQRLSLILRAKAIGSKLSEIRTFLELFGREGEGREKQLRYVIERTGEKIAELEDKRRQIDETLDELRLIHEGSKERLRKLKG</sequence>
<protein>
    <submittedName>
        <fullName evidence="7">MerR family DNA-binding transcriptional regulator</fullName>
    </submittedName>
</protein>
<keyword evidence="4" id="KW-0804">Transcription</keyword>
<comment type="caution">
    <text evidence="7">The sequence shown here is derived from an EMBL/GenBank/DDBJ whole genome shotgun (WGS) entry which is preliminary data.</text>
</comment>
<evidence type="ECO:0000256" key="1">
    <source>
        <dbReference type="ARBA" id="ARBA00022491"/>
    </source>
</evidence>
<keyword evidence="8" id="KW-1185">Reference proteome</keyword>
<dbReference type="Gene3D" id="1.10.1660.10">
    <property type="match status" value="1"/>
</dbReference>
<keyword evidence="3 7" id="KW-0238">DNA-binding</keyword>
<dbReference type="EMBL" id="JBHSGQ010000004">
    <property type="protein sequence ID" value="MFC4725400.1"/>
    <property type="molecule type" value="Genomic_DNA"/>
</dbReference>
<dbReference type="RefSeq" id="WP_382436703.1">
    <property type="nucleotide sequence ID" value="NZ_JBHSGQ010000004.1"/>
</dbReference>
<dbReference type="SUPFAM" id="SSF46955">
    <property type="entry name" value="Putative DNA-binding domain"/>
    <property type="match status" value="1"/>
</dbReference>
<dbReference type="Proteomes" id="UP001596024">
    <property type="component" value="Unassembled WGS sequence"/>
</dbReference>
<dbReference type="CDD" id="cd04776">
    <property type="entry name" value="HTH_GnyR"/>
    <property type="match status" value="1"/>
</dbReference>
<evidence type="ECO:0000256" key="4">
    <source>
        <dbReference type="ARBA" id="ARBA00023163"/>
    </source>
</evidence>
<evidence type="ECO:0000256" key="2">
    <source>
        <dbReference type="ARBA" id="ARBA00023015"/>
    </source>
</evidence>
<dbReference type="InterPro" id="IPR000551">
    <property type="entry name" value="MerR-type_HTH_dom"/>
</dbReference>
<organism evidence="7 8">
    <name type="scientific">Glycocaulis abyssi</name>
    <dbReference type="NCBI Taxonomy" id="1433403"/>
    <lineage>
        <taxon>Bacteria</taxon>
        <taxon>Pseudomonadati</taxon>
        <taxon>Pseudomonadota</taxon>
        <taxon>Alphaproteobacteria</taxon>
        <taxon>Maricaulales</taxon>
        <taxon>Maricaulaceae</taxon>
        <taxon>Glycocaulis</taxon>
    </lineage>
</organism>
<dbReference type="InterPro" id="IPR009061">
    <property type="entry name" value="DNA-bd_dom_put_sf"/>
</dbReference>
<feature type="domain" description="HTH merR-type" evidence="6">
    <location>
        <begin position="19"/>
        <end position="86"/>
    </location>
</feature>
<accession>A0ABV9NCN1</accession>
<reference evidence="8" key="1">
    <citation type="journal article" date="2019" name="Int. J. Syst. Evol. Microbiol.">
        <title>The Global Catalogue of Microorganisms (GCM) 10K type strain sequencing project: providing services to taxonomists for standard genome sequencing and annotation.</title>
        <authorList>
            <consortium name="The Broad Institute Genomics Platform"/>
            <consortium name="The Broad Institute Genome Sequencing Center for Infectious Disease"/>
            <person name="Wu L."/>
            <person name="Ma J."/>
        </authorList>
    </citation>
    <scope>NUCLEOTIDE SEQUENCE [LARGE SCALE GENOMIC DNA]</scope>
    <source>
        <strain evidence="8">CCUG 62981</strain>
    </source>
</reference>
<name>A0ABV9NCN1_9PROT</name>
<dbReference type="PROSITE" id="PS50937">
    <property type="entry name" value="HTH_MERR_2"/>
    <property type="match status" value="1"/>
</dbReference>
<evidence type="ECO:0000256" key="5">
    <source>
        <dbReference type="SAM" id="Coils"/>
    </source>
</evidence>
<keyword evidence="1" id="KW-0678">Repressor</keyword>
<keyword evidence="2" id="KW-0805">Transcription regulation</keyword>
<evidence type="ECO:0000313" key="8">
    <source>
        <dbReference type="Proteomes" id="UP001596024"/>
    </source>
</evidence>
<evidence type="ECO:0000256" key="3">
    <source>
        <dbReference type="ARBA" id="ARBA00023125"/>
    </source>
</evidence>
<dbReference type="Pfam" id="PF13411">
    <property type="entry name" value="MerR_1"/>
    <property type="match status" value="1"/>
</dbReference>
<dbReference type="GO" id="GO:0003677">
    <property type="term" value="F:DNA binding"/>
    <property type="evidence" value="ECO:0007669"/>
    <property type="project" value="UniProtKB-KW"/>
</dbReference>
<dbReference type="SMART" id="SM00422">
    <property type="entry name" value="HTH_MERR"/>
    <property type="match status" value="1"/>
</dbReference>
<dbReference type="PANTHER" id="PTHR30204">
    <property type="entry name" value="REDOX-CYCLING DRUG-SENSING TRANSCRIPTIONAL ACTIVATOR SOXR"/>
    <property type="match status" value="1"/>
</dbReference>
<dbReference type="PANTHER" id="PTHR30204:SF69">
    <property type="entry name" value="MERR-FAMILY TRANSCRIPTIONAL REGULATOR"/>
    <property type="match status" value="1"/>
</dbReference>
<gene>
    <name evidence="7" type="ORF">ACFPB0_08875</name>
</gene>